<dbReference type="Gene3D" id="3.40.50.11960">
    <property type="match status" value="1"/>
</dbReference>
<dbReference type="GO" id="GO:0030674">
    <property type="term" value="F:protein-macromolecule adaptor activity"/>
    <property type="evidence" value="ECO:0007669"/>
    <property type="project" value="TreeGrafter"/>
</dbReference>
<dbReference type="EMBL" id="QAPG01000007">
    <property type="protein sequence ID" value="TDZ40027.1"/>
    <property type="molecule type" value="Genomic_DNA"/>
</dbReference>
<dbReference type="InterPro" id="IPR034627">
    <property type="entry name" value="Irc6"/>
</dbReference>
<feature type="compositionally biased region" description="Basic and acidic residues" evidence="1">
    <location>
        <begin position="260"/>
        <end position="282"/>
    </location>
</feature>
<organism evidence="2 3">
    <name type="scientific">Colletotrichum spinosum</name>
    <dbReference type="NCBI Taxonomy" id="1347390"/>
    <lineage>
        <taxon>Eukaryota</taxon>
        <taxon>Fungi</taxon>
        <taxon>Dikarya</taxon>
        <taxon>Ascomycota</taxon>
        <taxon>Pezizomycotina</taxon>
        <taxon>Sordariomycetes</taxon>
        <taxon>Hypocreomycetidae</taxon>
        <taxon>Glomerellales</taxon>
        <taxon>Glomerellaceae</taxon>
        <taxon>Colletotrichum</taxon>
        <taxon>Colletotrichum orbiculare species complex</taxon>
    </lineage>
</organism>
<dbReference type="GO" id="GO:0016192">
    <property type="term" value="P:vesicle-mediated transport"/>
    <property type="evidence" value="ECO:0007669"/>
    <property type="project" value="InterPro"/>
</dbReference>
<accession>A0A4R8QLW8</accession>
<proteinExistence type="predicted"/>
<evidence type="ECO:0000256" key="1">
    <source>
        <dbReference type="SAM" id="MobiDB-lite"/>
    </source>
</evidence>
<evidence type="ECO:0000313" key="3">
    <source>
        <dbReference type="Proteomes" id="UP000295083"/>
    </source>
</evidence>
<comment type="caution">
    <text evidence="2">The sequence shown here is derived from an EMBL/GenBank/DDBJ whole genome shotgun (WGS) entry which is preliminary data.</text>
</comment>
<dbReference type="Pfam" id="PF10199">
    <property type="entry name" value="Adaptin_binding"/>
    <property type="match status" value="1"/>
</dbReference>
<dbReference type="Proteomes" id="UP000295083">
    <property type="component" value="Unassembled WGS sequence"/>
</dbReference>
<dbReference type="AlphaFoldDB" id="A0A4R8QLW8"/>
<dbReference type="PANTHER" id="PTHR28043:SF1">
    <property type="entry name" value="INCREASED RECOMBINATION CENTERS PROTEIN 6"/>
    <property type="match status" value="1"/>
</dbReference>
<sequence>MSETMEIEDPRRVLAVALSESEDQLSRVVKDLTGTAPTTASASLAGTTHTLPLKTPYYTANVPLWLDLIASPTEWAASFLSSEAQEVLGALGGVAVVFAIPSVTASASAPTAERTRKLIEEVGKVVNDGLGGLDWDGVGLAVGVGEGDAEEWDEVAASWGLEFVQVRGGRADEGKNEFGEKLGIARIVEALEANDWSADAAGNIWSDEEDEGEDDAETANGGGGSSKTKDAENMDFGLDPAEMEQLRKKIFSVDDGGDDDDKRAASGESLMDVRRRTADGRAADPERIAVEEIDAMMARLQAVRVMSADMPFEKRSRVARKAVDDIMKELDI</sequence>
<reference evidence="2 3" key="1">
    <citation type="submission" date="2018-11" db="EMBL/GenBank/DDBJ databases">
        <title>Genome sequence and assembly of Colletotrichum spinosum.</title>
        <authorList>
            <person name="Gan P."/>
            <person name="Shirasu K."/>
        </authorList>
    </citation>
    <scope>NUCLEOTIDE SEQUENCE [LARGE SCALE GENOMIC DNA]</scope>
    <source>
        <strain evidence="2 3">CBS 515.97</strain>
    </source>
</reference>
<protein>
    <submittedName>
        <fullName evidence="2">Increased recombination centers protein 6</fullName>
    </submittedName>
</protein>
<feature type="region of interest" description="Disordered" evidence="1">
    <location>
        <begin position="208"/>
        <end position="234"/>
    </location>
</feature>
<evidence type="ECO:0000313" key="2">
    <source>
        <dbReference type="EMBL" id="TDZ40027.1"/>
    </source>
</evidence>
<feature type="region of interest" description="Disordered" evidence="1">
    <location>
        <begin position="252"/>
        <end position="282"/>
    </location>
</feature>
<feature type="compositionally biased region" description="Acidic residues" evidence="1">
    <location>
        <begin position="208"/>
        <end position="217"/>
    </location>
</feature>
<name>A0A4R8QLW8_9PEZI</name>
<keyword evidence="3" id="KW-1185">Reference proteome</keyword>
<dbReference type="PANTHER" id="PTHR28043">
    <property type="entry name" value="INCREASED RECOMBINATION CENTERS PROTEIN 6"/>
    <property type="match status" value="1"/>
</dbReference>
<gene>
    <name evidence="2" type="primary">IRC6</name>
    <name evidence="2" type="ORF">C8035_v004877</name>
</gene>